<feature type="domain" description="Thiamine pyrophosphate enzyme N-terminal TPP-binding" evidence="7">
    <location>
        <begin position="3"/>
        <end position="103"/>
    </location>
</feature>
<dbReference type="InterPro" id="IPR029035">
    <property type="entry name" value="DHS-like_NAD/FAD-binding_dom"/>
</dbReference>
<dbReference type="Pfam" id="PF00205">
    <property type="entry name" value="TPP_enzyme_M"/>
    <property type="match status" value="1"/>
</dbReference>
<dbReference type="Pfam" id="PF02775">
    <property type="entry name" value="TPP_enzyme_C"/>
    <property type="match status" value="1"/>
</dbReference>
<dbReference type="NCBIfam" id="NF005485">
    <property type="entry name" value="PRK07092.1"/>
    <property type="match status" value="1"/>
</dbReference>
<dbReference type="Gene3D" id="3.40.50.970">
    <property type="match status" value="2"/>
</dbReference>
<accession>A0ABU8N520</accession>
<dbReference type="CDD" id="cd02002">
    <property type="entry name" value="TPP_BFDC"/>
    <property type="match status" value="1"/>
</dbReference>
<dbReference type="PANTHER" id="PTHR18968:SF133">
    <property type="entry name" value="BENZOYLFORMATE DECARBOXYLASE"/>
    <property type="match status" value="1"/>
</dbReference>
<evidence type="ECO:0000256" key="4">
    <source>
        <dbReference type="SAM" id="MobiDB-lite"/>
    </source>
</evidence>
<dbReference type="InterPro" id="IPR011766">
    <property type="entry name" value="TPP_enzyme_TPP-bd"/>
</dbReference>
<dbReference type="PANTHER" id="PTHR18968">
    <property type="entry name" value="THIAMINE PYROPHOSPHATE ENZYMES"/>
    <property type="match status" value="1"/>
</dbReference>
<dbReference type="RefSeq" id="WP_337713857.1">
    <property type="nucleotide sequence ID" value="NZ_JBBEGL010000003.1"/>
</dbReference>
<dbReference type="InterPro" id="IPR012001">
    <property type="entry name" value="Thiamin_PyroP_enz_TPP-bd_dom"/>
</dbReference>
<sequence length="546" mass="56826">MVTVREASLAVLRRHGITTIFGNPGSTELPMFRDFPDDFRYVLGLQESVAVGAADGWAQGTGRAALVNLHSAAGVGHGLGNVFTAFRNRTPLVLVAGQQARSLLTGEPFLFAERPAEFPEPYVKYSREPARAADVPATLARAIHVALTPPRGPVLLSVPVDDWDEPAPPVPAHVVAGTTSGDPEVLADVAARLAAARAPALVVGGEVDRDGAFDDVVALAERHATRVYVAPMSPRCGFPERHRLFGGFLPAAHDGIRAALDAHDVVLVLGSPVFPFHTEGAVPGDTAVPEGTELVQLTEDPAHAAWTPVGTSVVTGLRHGVRALLAGPPPPERPLPAPAASVDRVAAGGDVITEELLLQTLADLRPADSVVVEEAPATRGPMHAHLPFDRAASFYTCASGGLGHGLPAAVGMALARSATPAEGPADATQERPRGRSLRGNTQRVVALIGDGSAMYSIQALWSAAQLGVPLTIVIVHNARYRALDQFAEHFGITKPVGTALPGLDFVALAAGQGVAGVRVEHPDQLEPALADALRSPAPVVLDVIVA</sequence>
<evidence type="ECO:0000259" key="5">
    <source>
        <dbReference type="Pfam" id="PF00205"/>
    </source>
</evidence>
<dbReference type="Gene3D" id="3.40.50.1220">
    <property type="entry name" value="TPP-binding domain"/>
    <property type="match status" value="1"/>
</dbReference>
<keyword evidence="9" id="KW-1185">Reference proteome</keyword>
<dbReference type="Pfam" id="PF02776">
    <property type="entry name" value="TPP_enzyme_N"/>
    <property type="match status" value="1"/>
</dbReference>
<name>A0ABU8N520_9PSEU</name>
<proteinExistence type="inferred from homology"/>
<dbReference type="InterPro" id="IPR029061">
    <property type="entry name" value="THDP-binding"/>
</dbReference>
<dbReference type="SUPFAM" id="SSF52467">
    <property type="entry name" value="DHS-like NAD/FAD-binding domain"/>
    <property type="match status" value="1"/>
</dbReference>
<organism evidence="8 9">
    <name type="scientific">Actinomycetospora aeridis</name>
    <dbReference type="NCBI Taxonomy" id="3129231"/>
    <lineage>
        <taxon>Bacteria</taxon>
        <taxon>Bacillati</taxon>
        <taxon>Actinomycetota</taxon>
        <taxon>Actinomycetes</taxon>
        <taxon>Pseudonocardiales</taxon>
        <taxon>Pseudonocardiaceae</taxon>
        <taxon>Actinomycetospora</taxon>
    </lineage>
</organism>
<protein>
    <submittedName>
        <fullName evidence="8">Benzoylformate decarboxylase</fullName>
        <ecNumber evidence="8">4.1.1.7</ecNumber>
    </submittedName>
</protein>
<reference evidence="8 9" key="1">
    <citation type="submission" date="2024-03" db="EMBL/GenBank/DDBJ databases">
        <title>Actinomycetospora sp. OC33-EN06, a novel actinomycete isolated from wild orchid (Aerides multiflora).</title>
        <authorList>
            <person name="Suriyachadkun C."/>
        </authorList>
    </citation>
    <scope>NUCLEOTIDE SEQUENCE [LARGE SCALE GENOMIC DNA]</scope>
    <source>
        <strain evidence="8 9">OC33-EN06</strain>
    </source>
</reference>
<evidence type="ECO:0000256" key="2">
    <source>
        <dbReference type="ARBA" id="ARBA00023052"/>
    </source>
</evidence>
<evidence type="ECO:0000256" key="1">
    <source>
        <dbReference type="ARBA" id="ARBA00007812"/>
    </source>
</evidence>
<dbReference type="SUPFAM" id="SSF52518">
    <property type="entry name" value="Thiamin diphosphate-binding fold (THDP-binding)"/>
    <property type="match status" value="2"/>
</dbReference>
<comment type="similarity">
    <text evidence="1 3">Belongs to the TPP enzyme family.</text>
</comment>
<evidence type="ECO:0000256" key="3">
    <source>
        <dbReference type="RuleBase" id="RU362132"/>
    </source>
</evidence>
<evidence type="ECO:0000313" key="9">
    <source>
        <dbReference type="Proteomes" id="UP001370100"/>
    </source>
</evidence>
<feature type="domain" description="Thiamine pyrophosphate enzyme TPP-binding" evidence="6">
    <location>
        <begin position="382"/>
        <end position="543"/>
    </location>
</feature>
<dbReference type="EC" id="4.1.1.7" evidence="8"/>
<evidence type="ECO:0000259" key="7">
    <source>
        <dbReference type="Pfam" id="PF02776"/>
    </source>
</evidence>
<dbReference type="GO" id="GO:0050695">
    <property type="term" value="F:benzoylformate decarboxylase activity"/>
    <property type="evidence" value="ECO:0007669"/>
    <property type="project" value="UniProtKB-EC"/>
</dbReference>
<evidence type="ECO:0000259" key="6">
    <source>
        <dbReference type="Pfam" id="PF02775"/>
    </source>
</evidence>
<feature type="region of interest" description="Disordered" evidence="4">
    <location>
        <begin position="420"/>
        <end position="439"/>
    </location>
</feature>
<dbReference type="EMBL" id="JBBEGL010000003">
    <property type="protein sequence ID" value="MEJ2887383.1"/>
    <property type="molecule type" value="Genomic_DNA"/>
</dbReference>
<dbReference type="Proteomes" id="UP001370100">
    <property type="component" value="Unassembled WGS sequence"/>
</dbReference>
<dbReference type="InterPro" id="IPR045229">
    <property type="entry name" value="TPP_enz"/>
</dbReference>
<dbReference type="InterPro" id="IPR012000">
    <property type="entry name" value="Thiamin_PyroP_enz_cen_dom"/>
</dbReference>
<evidence type="ECO:0000313" key="8">
    <source>
        <dbReference type="EMBL" id="MEJ2887383.1"/>
    </source>
</evidence>
<comment type="caution">
    <text evidence="8">The sequence shown here is derived from an EMBL/GenBank/DDBJ whole genome shotgun (WGS) entry which is preliminary data.</text>
</comment>
<gene>
    <name evidence="8" type="primary">mdlC</name>
    <name evidence="8" type="ORF">WCD41_13065</name>
</gene>
<keyword evidence="2 3" id="KW-0786">Thiamine pyrophosphate</keyword>
<dbReference type="CDD" id="cd07035">
    <property type="entry name" value="TPP_PYR_POX_like"/>
    <property type="match status" value="1"/>
</dbReference>
<feature type="domain" description="Thiamine pyrophosphate enzyme central" evidence="5">
    <location>
        <begin position="187"/>
        <end position="324"/>
    </location>
</feature>
<keyword evidence="8" id="KW-0456">Lyase</keyword>